<proteinExistence type="predicted"/>
<name>A0A0B3S416_9RHOB</name>
<dbReference type="RefSeq" id="WP_052244193.1">
    <property type="nucleotide sequence ID" value="NZ_BMGQ01000001.1"/>
</dbReference>
<accession>A0A0B3S416</accession>
<gene>
    <name evidence="2" type="ORF">OA50_00016</name>
</gene>
<dbReference type="Pfam" id="PF08239">
    <property type="entry name" value="SH3_3"/>
    <property type="match status" value="1"/>
</dbReference>
<feature type="domain" description="SH3b" evidence="1">
    <location>
        <begin position="46"/>
        <end position="107"/>
    </location>
</feature>
<organism evidence="2 3">
    <name type="scientific">Mameliella alba</name>
    <dbReference type="NCBI Taxonomy" id="561184"/>
    <lineage>
        <taxon>Bacteria</taxon>
        <taxon>Pseudomonadati</taxon>
        <taxon>Pseudomonadota</taxon>
        <taxon>Alphaproteobacteria</taxon>
        <taxon>Rhodobacterales</taxon>
        <taxon>Roseobacteraceae</taxon>
        <taxon>Mameliella</taxon>
    </lineage>
</organism>
<dbReference type="Gene3D" id="2.30.30.40">
    <property type="entry name" value="SH3 Domains"/>
    <property type="match status" value="1"/>
</dbReference>
<evidence type="ECO:0000259" key="1">
    <source>
        <dbReference type="Pfam" id="PF08239"/>
    </source>
</evidence>
<comment type="caution">
    <text evidence="2">The sequence shown here is derived from an EMBL/GenBank/DDBJ whole genome shotgun (WGS) entry which is preliminary data.</text>
</comment>
<dbReference type="EMBL" id="JSUQ01000001">
    <property type="protein sequence ID" value="KHQ54982.1"/>
    <property type="molecule type" value="Genomic_DNA"/>
</dbReference>
<reference evidence="2 3" key="1">
    <citation type="submission" date="2014-10" db="EMBL/GenBank/DDBJ databases">
        <title>Genome sequence of Ponticoccus sp. strain UMTAT08 isolated from clonal culture of toxic dinoflagellate Alexandrium tamiyavanichii.</title>
        <authorList>
            <person name="Gan H.Y."/>
            <person name="Muhd D.-D."/>
            <person name="Mohd Noor M.E."/>
            <person name="Yeong Y.S."/>
            <person name="Usup G."/>
        </authorList>
    </citation>
    <scope>NUCLEOTIDE SEQUENCE [LARGE SCALE GENOMIC DNA]</scope>
    <source>
        <strain evidence="2 3">UMTAT08</strain>
    </source>
</reference>
<protein>
    <submittedName>
        <fullName evidence="2">N-acetylmuramoyl-L-alanine amidase, family 3</fullName>
    </submittedName>
</protein>
<keyword evidence="3" id="KW-1185">Reference proteome</keyword>
<dbReference type="Proteomes" id="UP000030960">
    <property type="component" value="Unassembled WGS sequence"/>
</dbReference>
<dbReference type="AlphaFoldDB" id="A0A0B3S416"/>
<sequence>MTRLLALTAAALLATVAPQARAGDCTGWVVGLRPISQYNHATGNGFLAVRTGPGSRYQQIGELYLGDEIAVWNRSGSWYQVQCMSGRCLNPLWGAANPNGWVYGQYLNIGGVCP</sequence>
<dbReference type="GeneID" id="66500022"/>
<evidence type="ECO:0000313" key="3">
    <source>
        <dbReference type="Proteomes" id="UP000030960"/>
    </source>
</evidence>
<dbReference type="InterPro" id="IPR003646">
    <property type="entry name" value="SH3-like_bac-type"/>
</dbReference>
<evidence type="ECO:0000313" key="2">
    <source>
        <dbReference type="EMBL" id="KHQ54982.1"/>
    </source>
</evidence>